<feature type="signal peptide" evidence="5">
    <location>
        <begin position="1"/>
        <end position="23"/>
    </location>
</feature>
<dbReference type="PRINTS" id="PR00116">
    <property type="entry name" value="ARGINASE"/>
</dbReference>
<dbReference type="KEGG" id="aaus:EP12_00765"/>
<dbReference type="PANTHER" id="PTHR11358:SF26">
    <property type="entry name" value="GUANIDINO ACID HYDROLASE, MITOCHONDRIAL"/>
    <property type="match status" value="1"/>
</dbReference>
<reference evidence="6 7" key="1">
    <citation type="submission" date="2014-06" db="EMBL/GenBank/DDBJ databases">
        <title>Genomes of Alteromonas australica, a world apart.</title>
        <authorList>
            <person name="Gonzaga A."/>
            <person name="Lopez-Perez M."/>
            <person name="Rodriguez-Valera F."/>
        </authorList>
    </citation>
    <scope>NUCLEOTIDE SEQUENCE [LARGE SCALE GENOMIC DNA]</scope>
    <source>
        <strain evidence="6 7">H 17</strain>
    </source>
</reference>
<evidence type="ECO:0000256" key="5">
    <source>
        <dbReference type="SAM" id="SignalP"/>
    </source>
</evidence>
<evidence type="ECO:0000256" key="2">
    <source>
        <dbReference type="ARBA" id="ARBA00022723"/>
    </source>
</evidence>
<comment type="similarity">
    <text evidence="1">Belongs to the arginase family. Agmatinase subfamily.</text>
</comment>
<evidence type="ECO:0000313" key="7">
    <source>
        <dbReference type="Proteomes" id="UP000056090"/>
    </source>
</evidence>
<evidence type="ECO:0000256" key="4">
    <source>
        <dbReference type="RuleBase" id="RU003684"/>
    </source>
</evidence>
<dbReference type="Pfam" id="PF00491">
    <property type="entry name" value="Arginase"/>
    <property type="match status" value="1"/>
</dbReference>
<dbReference type="InterPro" id="IPR006035">
    <property type="entry name" value="Ureohydrolase"/>
</dbReference>
<accession>A0A075P1V0</accession>
<dbReference type="EMBL" id="CP008849">
    <property type="protein sequence ID" value="AIF97342.1"/>
    <property type="molecule type" value="Genomic_DNA"/>
</dbReference>
<proteinExistence type="inferred from homology"/>
<feature type="chain" id="PRO_5009743183" evidence="5">
    <location>
        <begin position="24"/>
        <end position="502"/>
    </location>
</feature>
<dbReference type="InterPro" id="IPR020855">
    <property type="entry name" value="Ureohydrolase_Mn_BS"/>
</dbReference>
<dbReference type="PATRIC" id="fig|589873.4.peg.159"/>
<keyword evidence="5" id="KW-0732">Signal</keyword>
<dbReference type="Proteomes" id="UP000056090">
    <property type="component" value="Chromosome"/>
</dbReference>
<dbReference type="PROSITE" id="PS51409">
    <property type="entry name" value="ARGINASE_2"/>
    <property type="match status" value="1"/>
</dbReference>
<dbReference type="Gene3D" id="3.40.800.10">
    <property type="entry name" value="Ureohydrolase domain"/>
    <property type="match status" value="1"/>
</dbReference>
<dbReference type="KEGG" id="aal:EP13_00780"/>
<gene>
    <name evidence="6" type="ORF">EP13_00780</name>
</gene>
<dbReference type="InterPro" id="IPR023696">
    <property type="entry name" value="Ureohydrolase_dom_sf"/>
</dbReference>
<evidence type="ECO:0000256" key="1">
    <source>
        <dbReference type="ARBA" id="ARBA00009227"/>
    </source>
</evidence>
<sequence>MMKLKTLLLATSWAALSSFSVQALQETAEKEEVQSPPSLPGEVHSKIDSATPGLMPVKPLKDVPEDILALLDALPEAKREFVLSGKGASVLKPDLMYELMRKASTQEVEQYVDTMLTVYDQVQYKQGRDTDQITLNTDSENYNTWRVKRPKELDPEREAGPISLGRYLGGGRSGIPTFARSPVALSPEDLVAGEVDVAILGAPLDMGSGWRDAIHGPRAMRMLGRGTGGADVSTMIDPGKVLNIVDYGDAAIDQLSTERSVQEVRDRVREIAETGAIPFIIGGDHSLEYPNVAAIADVYGKGKVGVVHFDAHLDTGRGRVHLLDHGQPIYRLMKEAHVRPEDYIQVGLRAHYSKSYYEWEREIGMHYHTMAEVERRGWDAVMERVLQEATENTEFLYVSFDVDVLDPAFQPGTGTPVSGGLTMREAIPIVRRLCAETNLVGFDIVELAPALDTTYVSTLNANSLMFACLTGVAMHKKGITQKGFISELSSEHGQTDYYGDKK</sequence>
<dbReference type="eggNOG" id="COG0010">
    <property type="taxonomic scope" value="Bacteria"/>
</dbReference>
<keyword evidence="2" id="KW-0479">Metal-binding</keyword>
<dbReference type="GO" id="GO:0033389">
    <property type="term" value="P:putrescine biosynthetic process from arginine, via agmatine"/>
    <property type="evidence" value="ECO:0007669"/>
    <property type="project" value="TreeGrafter"/>
</dbReference>
<dbReference type="CDD" id="cd09990">
    <property type="entry name" value="Agmatinase-like"/>
    <property type="match status" value="1"/>
</dbReference>
<evidence type="ECO:0000256" key="3">
    <source>
        <dbReference type="ARBA" id="ARBA00022801"/>
    </source>
</evidence>
<dbReference type="AlphaFoldDB" id="A0A075P1V0"/>
<organism evidence="6 7">
    <name type="scientific">Alteromonas australica</name>
    <dbReference type="NCBI Taxonomy" id="589873"/>
    <lineage>
        <taxon>Bacteria</taxon>
        <taxon>Pseudomonadati</taxon>
        <taxon>Pseudomonadota</taxon>
        <taxon>Gammaproteobacteria</taxon>
        <taxon>Alteromonadales</taxon>
        <taxon>Alteromonadaceae</taxon>
        <taxon>Alteromonas/Salinimonas group</taxon>
        <taxon>Alteromonas</taxon>
    </lineage>
</organism>
<dbReference type="PROSITE" id="PS01053">
    <property type="entry name" value="ARGINASE_1"/>
    <property type="match status" value="1"/>
</dbReference>
<dbReference type="GO" id="GO:0046872">
    <property type="term" value="F:metal ion binding"/>
    <property type="evidence" value="ECO:0007669"/>
    <property type="project" value="UniProtKB-KW"/>
</dbReference>
<dbReference type="PANTHER" id="PTHR11358">
    <property type="entry name" value="ARGINASE/AGMATINASE"/>
    <property type="match status" value="1"/>
</dbReference>
<keyword evidence="3 4" id="KW-0378">Hydrolase</keyword>
<dbReference type="SUPFAM" id="SSF52768">
    <property type="entry name" value="Arginase/deacetylase"/>
    <property type="match status" value="1"/>
</dbReference>
<protein>
    <submittedName>
        <fullName evidence="6">Arginase</fullName>
    </submittedName>
</protein>
<evidence type="ECO:0000313" key="6">
    <source>
        <dbReference type="EMBL" id="AIF97342.1"/>
    </source>
</evidence>
<keyword evidence="7" id="KW-1185">Reference proteome</keyword>
<dbReference type="GO" id="GO:0008783">
    <property type="term" value="F:agmatinase activity"/>
    <property type="evidence" value="ECO:0007669"/>
    <property type="project" value="TreeGrafter"/>
</dbReference>
<name>A0A075P1V0_9ALTE</name>